<dbReference type="Pfam" id="PF01230">
    <property type="entry name" value="HIT"/>
    <property type="match status" value="1"/>
</dbReference>
<evidence type="ECO:0000256" key="15">
    <source>
        <dbReference type="ARBA" id="ARBA00044713"/>
    </source>
</evidence>
<dbReference type="GeneID" id="28771391"/>
<evidence type="ECO:0000256" key="3">
    <source>
        <dbReference type="ARBA" id="ARBA00012495"/>
    </source>
</evidence>
<dbReference type="GO" id="GO:0000012">
    <property type="term" value="P:single strand break repair"/>
    <property type="evidence" value="ECO:0007669"/>
    <property type="project" value="TreeGrafter"/>
</dbReference>
<keyword evidence="9" id="KW-0862">Zinc</keyword>
<dbReference type="GO" id="GO:0030983">
    <property type="term" value="F:mismatched DNA binding"/>
    <property type="evidence" value="ECO:0007669"/>
    <property type="project" value="TreeGrafter"/>
</dbReference>
<dbReference type="PANTHER" id="PTHR12486:SF4">
    <property type="entry name" value="APRATAXIN"/>
    <property type="match status" value="1"/>
</dbReference>
<gene>
    <name evidence="22" type="ORF">CC84DRAFT_934946</name>
</gene>
<dbReference type="GO" id="GO:0033699">
    <property type="term" value="F:DNA 5'-adenosine monophosphate hydrolase activity"/>
    <property type="evidence" value="ECO:0007669"/>
    <property type="project" value="UniProtKB-EC"/>
</dbReference>
<comment type="function">
    <text evidence="16">DNA-binding protein involved in single-strand DNA break repair, double-strand DNA break repair and base excision repair. Resolves abortive DNA ligation intermediates formed either at base excision sites, or when DNA ligases attempt to repair non-ligatable breaks induced by reactive oxygen species. Catalyzes the release of adenylate groups covalently linked to 5'-phosphate termini, resulting in the production of 5'-phosphate termini that can be efficiently rejoined. Likewise, catalyzes the release of 3'-linked guanosine (DNAppG) and inosine (DNAppI) from DNA, but has higher specific activity with 5'-linked adenosine (AppDNA).</text>
</comment>
<comment type="catalytic activity">
    <reaction evidence="14">
        <text>a 5'-end adenosine-5'-diphospho-5'-2'-deoxyribonucleoside-DNA + H2O = a 5'-end 5'-phospho-2'-deoxyribonucleoside-DNA + AMP + 2 H(+)</text>
        <dbReference type="Rhea" id="RHEA:52128"/>
        <dbReference type="Rhea" id="RHEA-COMP:13180"/>
        <dbReference type="Rhea" id="RHEA-COMP:13181"/>
        <dbReference type="ChEBI" id="CHEBI:15377"/>
        <dbReference type="ChEBI" id="CHEBI:15378"/>
        <dbReference type="ChEBI" id="CHEBI:136412"/>
        <dbReference type="ChEBI" id="CHEBI:136413"/>
        <dbReference type="ChEBI" id="CHEBI:456215"/>
        <dbReference type="EC" id="3.6.1.71"/>
    </reaction>
</comment>
<keyword evidence="5" id="KW-0963">Cytoplasm</keyword>
<feature type="domain" description="HIT" evidence="20">
    <location>
        <begin position="141"/>
        <end position="277"/>
    </location>
</feature>
<dbReference type="STRING" id="1460663.A0A177C520"/>
<keyword evidence="6" id="KW-0479">Metal-binding</keyword>
<protein>
    <recommendedName>
        <fullName evidence="17">Aprataxin-like protein</fullName>
        <ecNumber evidence="4">3.6.1.71</ecNumber>
        <ecNumber evidence="3">3.6.1.72</ecNumber>
    </recommendedName>
    <alternativeName>
        <fullName evidence="18">Hit family protein 3</fullName>
    </alternativeName>
</protein>
<keyword evidence="8" id="KW-0378">Hydrolase</keyword>
<evidence type="ECO:0000256" key="16">
    <source>
        <dbReference type="ARBA" id="ARBA00059438"/>
    </source>
</evidence>
<evidence type="ECO:0000256" key="18">
    <source>
        <dbReference type="ARBA" id="ARBA00076243"/>
    </source>
</evidence>
<dbReference type="Pfam" id="PF16278">
    <property type="entry name" value="zf-C2HE"/>
    <property type="match status" value="1"/>
</dbReference>
<comment type="subcellular location">
    <subcellularLocation>
        <location evidence="2">Cytoplasm</location>
    </subcellularLocation>
    <subcellularLocation>
        <location evidence="1">Nucleus</location>
    </subcellularLocation>
</comment>
<dbReference type="InterPro" id="IPR032566">
    <property type="entry name" value="Znf-C2HE"/>
</dbReference>
<evidence type="ECO:0000256" key="14">
    <source>
        <dbReference type="ARBA" id="ARBA00044639"/>
    </source>
</evidence>
<dbReference type="Proteomes" id="UP000077069">
    <property type="component" value="Unassembled WGS sequence"/>
</dbReference>
<dbReference type="SUPFAM" id="SSF54197">
    <property type="entry name" value="HIT-like"/>
    <property type="match status" value="1"/>
</dbReference>
<dbReference type="InterPro" id="IPR036265">
    <property type="entry name" value="HIT-like_sf"/>
</dbReference>
<reference evidence="22 23" key="1">
    <citation type="submission" date="2016-05" db="EMBL/GenBank/DDBJ databases">
        <title>Comparative analysis of secretome profiles of manganese(II)-oxidizing ascomycete fungi.</title>
        <authorList>
            <consortium name="DOE Joint Genome Institute"/>
            <person name="Zeiner C.A."/>
            <person name="Purvine S.O."/>
            <person name="Zink E.M."/>
            <person name="Wu S."/>
            <person name="Pasa-Tolic L."/>
            <person name="Chaput D.L."/>
            <person name="Haridas S."/>
            <person name="Grigoriev I.V."/>
            <person name="Santelli C.M."/>
            <person name="Hansel C.M."/>
        </authorList>
    </citation>
    <scope>NUCLEOTIDE SEQUENCE [LARGE SCALE GENOMIC DNA]</scope>
    <source>
        <strain evidence="22 23">AP3s5-JAC2a</strain>
    </source>
</reference>
<keyword evidence="11" id="KW-0234">DNA repair</keyword>
<evidence type="ECO:0000259" key="20">
    <source>
        <dbReference type="Pfam" id="PF01230"/>
    </source>
</evidence>
<dbReference type="FunFam" id="3.30.428.10:FF:000017">
    <property type="entry name" value="Aprataxin-like protein"/>
    <property type="match status" value="1"/>
</dbReference>
<evidence type="ECO:0000259" key="21">
    <source>
        <dbReference type="Pfam" id="PF16278"/>
    </source>
</evidence>
<feature type="region of interest" description="Disordered" evidence="19">
    <location>
        <begin position="64"/>
        <end position="128"/>
    </location>
</feature>
<dbReference type="GO" id="GO:0003697">
    <property type="term" value="F:single-stranded DNA binding"/>
    <property type="evidence" value="ECO:0007669"/>
    <property type="project" value="TreeGrafter"/>
</dbReference>
<evidence type="ECO:0000256" key="10">
    <source>
        <dbReference type="ARBA" id="ARBA00023125"/>
    </source>
</evidence>
<dbReference type="GO" id="GO:0005737">
    <property type="term" value="C:cytoplasm"/>
    <property type="evidence" value="ECO:0007669"/>
    <property type="project" value="UniProtKB-SubCell"/>
</dbReference>
<evidence type="ECO:0000256" key="4">
    <source>
        <dbReference type="ARBA" id="ARBA00012496"/>
    </source>
</evidence>
<keyword evidence="10" id="KW-0238">DNA-binding</keyword>
<dbReference type="FunCoup" id="A0A177C520">
    <property type="interactions" value="60"/>
</dbReference>
<dbReference type="EMBL" id="KV441555">
    <property type="protein sequence ID" value="OAG02844.1"/>
    <property type="molecule type" value="Genomic_DNA"/>
</dbReference>
<comment type="catalytic activity">
    <reaction evidence="13">
        <text>a 3'-end 2'-deoxyribonucleotide-3'-diphospho-5'-guanosine-DNA + H2O = a 3'-end 2'-deoxyribonucleotide 3'-phosphate-DNA + GMP + 2 H(+)</text>
        <dbReference type="Rhea" id="RHEA:52140"/>
        <dbReference type="Rhea" id="RHEA-COMP:13186"/>
        <dbReference type="Rhea" id="RHEA-COMP:13187"/>
        <dbReference type="ChEBI" id="CHEBI:15377"/>
        <dbReference type="ChEBI" id="CHEBI:15378"/>
        <dbReference type="ChEBI" id="CHEBI:58115"/>
        <dbReference type="ChEBI" id="CHEBI:136419"/>
        <dbReference type="ChEBI" id="CHEBI:136420"/>
        <dbReference type="EC" id="3.6.1.72"/>
    </reaction>
</comment>
<dbReference type="EC" id="3.6.1.72" evidence="3"/>
<organism evidence="22 23">
    <name type="scientific">Paraphaeosphaeria sporulosa</name>
    <dbReference type="NCBI Taxonomy" id="1460663"/>
    <lineage>
        <taxon>Eukaryota</taxon>
        <taxon>Fungi</taxon>
        <taxon>Dikarya</taxon>
        <taxon>Ascomycota</taxon>
        <taxon>Pezizomycotina</taxon>
        <taxon>Dothideomycetes</taxon>
        <taxon>Pleosporomycetidae</taxon>
        <taxon>Pleosporales</taxon>
        <taxon>Massarineae</taxon>
        <taxon>Didymosphaeriaceae</taxon>
        <taxon>Paraphaeosphaeria</taxon>
    </lineage>
</organism>
<evidence type="ECO:0000256" key="9">
    <source>
        <dbReference type="ARBA" id="ARBA00022833"/>
    </source>
</evidence>
<accession>A0A177C520</accession>
<evidence type="ECO:0000256" key="13">
    <source>
        <dbReference type="ARBA" id="ARBA00024601"/>
    </source>
</evidence>
<evidence type="ECO:0000256" key="12">
    <source>
        <dbReference type="ARBA" id="ARBA00023242"/>
    </source>
</evidence>
<keyword evidence="7" id="KW-0227">DNA damage</keyword>
<feature type="compositionally biased region" description="Basic residues" evidence="19">
    <location>
        <begin position="22"/>
        <end position="43"/>
    </location>
</feature>
<evidence type="ECO:0000256" key="17">
    <source>
        <dbReference type="ARBA" id="ARBA00068941"/>
    </source>
</evidence>
<dbReference type="Gene3D" id="3.30.428.10">
    <property type="entry name" value="HIT-like"/>
    <property type="match status" value="1"/>
</dbReference>
<evidence type="ECO:0000256" key="7">
    <source>
        <dbReference type="ARBA" id="ARBA00022763"/>
    </source>
</evidence>
<dbReference type="GO" id="GO:0046872">
    <property type="term" value="F:metal ion binding"/>
    <property type="evidence" value="ECO:0007669"/>
    <property type="project" value="UniProtKB-KW"/>
</dbReference>
<proteinExistence type="predicted"/>
<dbReference type="InterPro" id="IPR011146">
    <property type="entry name" value="HIT-like"/>
</dbReference>
<feature type="region of interest" description="Disordered" evidence="19">
    <location>
        <begin position="1"/>
        <end position="48"/>
    </location>
</feature>
<evidence type="ECO:0000256" key="8">
    <source>
        <dbReference type="ARBA" id="ARBA00022801"/>
    </source>
</evidence>
<evidence type="ECO:0000313" key="23">
    <source>
        <dbReference type="Proteomes" id="UP000077069"/>
    </source>
</evidence>
<dbReference type="EC" id="3.6.1.71" evidence="4"/>
<dbReference type="OrthoDB" id="3512845at2759"/>
<sequence>MSINSLCSSRRLKPAPETVKTLSRRISKFQRPRRRPPYHHPKMNSKDLIIRADDASDEAITAEEITGDAAPRVAAHGGMPTTQGPGNAFAELMSKSKPPAKSVNETRNKGKPSSRPASSSKNFNGRDGLGIYVQYPERNPEGRVIEYDDEFVVIQDRYPKASVHLLLLPRDPSLTLEHPLVTLSNNPAFLAKLKPRVERLKLLAARELRRKYGLSSASDAPYQRALEDLMSSPDPPSPEERDSLLPQGRDWSREIMSGVHTHPSMNHLHIHVLSRDMHSPWLKKKNHYLSFNSSFLVGLDEFPLKDGSPRFHPGDWLSWDMKCWRCEKNFRNKFRALQEHLDEEFEEWKQE</sequence>
<evidence type="ECO:0000256" key="5">
    <source>
        <dbReference type="ARBA" id="ARBA00022490"/>
    </source>
</evidence>
<comment type="catalytic activity">
    <reaction evidence="15">
        <text>a 5'-end adenosine-5'-diphospho-5'-ribonucleoside-2'-deoxyribonucleotide-DNA + H2O = a 5'-end 5'-phospho-ribonucleoside-2'-deoxyribonucleotide-DNA + AMP + 2 H(+)</text>
        <dbReference type="Rhea" id="RHEA:52132"/>
        <dbReference type="Rhea" id="RHEA-COMP:13182"/>
        <dbReference type="Rhea" id="RHEA-COMP:13183"/>
        <dbReference type="ChEBI" id="CHEBI:15377"/>
        <dbReference type="ChEBI" id="CHEBI:15378"/>
        <dbReference type="ChEBI" id="CHEBI:136414"/>
        <dbReference type="ChEBI" id="CHEBI:136415"/>
        <dbReference type="ChEBI" id="CHEBI:456215"/>
        <dbReference type="EC" id="3.6.1.71"/>
    </reaction>
</comment>
<dbReference type="GO" id="GO:1990165">
    <property type="term" value="F:single-strand break-containing DNA binding"/>
    <property type="evidence" value="ECO:0007669"/>
    <property type="project" value="TreeGrafter"/>
</dbReference>
<dbReference type="GO" id="GO:0005634">
    <property type="term" value="C:nucleus"/>
    <property type="evidence" value="ECO:0007669"/>
    <property type="project" value="UniProtKB-SubCell"/>
</dbReference>
<dbReference type="GO" id="GO:0120108">
    <property type="term" value="F:DNA-3'-diphospho-5'-guanosine diphosphatase activity"/>
    <property type="evidence" value="ECO:0007669"/>
    <property type="project" value="UniProtKB-EC"/>
</dbReference>
<name>A0A177C520_9PLEO</name>
<keyword evidence="23" id="KW-1185">Reference proteome</keyword>
<dbReference type="PANTHER" id="PTHR12486">
    <property type="entry name" value="APRATAXIN-RELATED"/>
    <property type="match status" value="1"/>
</dbReference>
<keyword evidence="12" id="KW-0539">Nucleus</keyword>
<evidence type="ECO:0000313" key="22">
    <source>
        <dbReference type="EMBL" id="OAG02844.1"/>
    </source>
</evidence>
<evidence type="ECO:0000256" key="2">
    <source>
        <dbReference type="ARBA" id="ARBA00004496"/>
    </source>
</evidence>
<dbReference type="InParanoid" id="A0A177C520"/>
<evidence type="ECO:0000256" key="11">
    <source>
        <dbReference type="ARBA" id="ARBA00023204"/>
    </source>
</evidence>
<dbReference type="AlphaFoldDB" id="A0A177C520"/>
<evidence type="ECO:0000256" key="19">
    <source>
        <dbReference type="SAM" id="MobiDB-lite"/>
    </source>
</evidence>
<dbReference type="RefSeq" id="XP_018033209.1">
    <property type="nucleotide sequence ID" value="XM_018187905.1"/>
</dbReference>
<evidence type="ECO:0000256" key="1">
    <source>
        <dbReference type="ARBA" id="ARBA00004123"/>
    </source>
</evidence>
<dbReference type="GO" id="GO:0003725">
    <property type="term" value="F:double-stranded RNA binding"/>
    <property type="evidence" value="ECO:0007669"/>
    <property type="project" value="TreeGrafter"/>
</dbReference>
<feature type="domain" description="Aprataxin C2HE/C2H2/C2HC zinc finger" evidence="21">
    <location>
        <begin position="292"/>
        <end position="347"/>
    </location>
</feature>
<evidence type="ECO:0000256" key="6">
    <source>
        <dbReference type="ARBA" id="ARBA00022723"/>
    </source>
</evidence>